<gene>
    <name evidence="1" type="ORF">M9H77_01078</name>
</gene>
<keyword evidence="2" id="KW-1185">Reference proteome</keyword>
<name>A0ACC0C4L3_CATRO</name>
<comment type="caution">
    <text evidence="1">The sequence shown here is derived from an EMBL/GenBank/DDBJ whole genome shotgun (WGS) entry which is preliminary data.</text>
</comment>
<protein>
    <submittedName>
        <fullName evidence="1">Uncharacterized protein</fullName>
    </submittedName>
</protein>
<evidence type="ECO:0000313" key="2">
    <source>
        <dbReference type="Proteomes" id="UP001060085"/>
    </source>
</evidence>
<evidence type="ECO:0000313" key="1">
    <source>
        <dbReference type="EMBL" id="KAI5679851.1"/>
    </source>
</evidence>
<organism evidence="1 2">
    <name type="scientific">Catharanthus roseus</name>
    <name type="common">Madagascar periwinkle</name>
    <name type="synonym">Vinca rosea</name>
    <dbReference type="NCBI Taxonomy" id="4058"/>
    <lineage>
        <taxon>Eukaryota</taxon>
        <taxon>Viridiplantae</taxon>
        <taxon>Streptophyta</taxon>
        <taxon>Embryophyta</taxon>
        <taxon>Tracheophyta</taxon>
        <taxon>Spermatophyta</taxon>
        <taxon>Magnoliopsida</taxon>
        <taxon>eudicotyledons</taxon>
        <taxon>Gunneridae</taxon>
        <taxon>Pentapetalae</taxon>
        <taxon>asterids</taxon>
        <taxon>lamiids</taxon>
        <taxon>Gentianales</taxon>
        <taxon>Apocynaceae</taxon>
        <taxon>Rauvolfioideae</taxon>
        <taxon>Vinceae</taxon>
        <taxon>Catharanthinae</taxon>
        <taxon>Catharanthus</taxon>
    </lineage>
</organism>
<dbReference type="EMBL" id="CM044701">
    <property type="protein sequence ID" value="KAI5679851.1"/>
    <property type="molecule type" value="Genomic_DNA"/>
</dbReference>
<reference evidence="2" key="1">
    <citation type="journal article" date="2023" name="Nat. Plants">
        <title>Single-cell RNA sequencing provides a high-resolution roadmap for understanding the multicellular compartmentation of specialized metabolism.</title>
        <authorList>
            <person name="Sun S."/>
            <person name="Shen X."/>
            <person name="Li Y."/>
            <person name="Li Y."/>
            <person name="Wang S."/>
            <person name="Li R."/>
            <person name="Zhang H."/>
            <person name="Shen G."/>
            <person name="Guo B."/>
            <person name="Wei J."/>
            <person name="Xu J."/>
            <person name="St-Pierre B."/>
            <person name="Chen S."/>
            <person name="Sun C."/>
        </authorList>
    </citation>
    <scope>NUCLEOTIDE SEQUENCE [LARGE SCALE GENOMIC DNA]</scope>
</reference>
<sequence>MKKPSSISIPAVFFIISIFSGVLFSPVKSQIIDSCNSNLNISQLPFDVTSFDCHLVWTSYGFILRYQQTAPNQWRFVLSAPSSNAYVGMGFSPNGNMVGSSAIVGWVRSDGLPEMKRYFLGGQTPSQVVPDRGNLDITNSSIVTVSGRLYMAFELNVAMPESRLIYSVGQPNQIPSDPDYRLTEHINQVSTVLNYATGQSRTTSSSVTSLRRSHGILNMLGWAILMPIGAIVARFMKQYDPIWFYSHTAIQSIGFIFGIAGIVCGFVLKNRVSTNVSKHKAIGIVVLAFGCLQVMAFLARPNKESKVRKYWNWYHYIVGRLLILLAAVNVFYGIHLGNAGTSWNAGYAVVLVVLVLITIGLQLRMMMRK</sequence>
<dbReference type="Proteomes" id="UP001060085">
    <property type="component" value="Linkage Group LG01"/>
</dbReference>
<proteinExistence type="predicted"/>
<accession>A0ACC0C4L3</accession>